<dbReference type="AlphaFoldDB" id="F0SJ73"/>
<dbReference type="Gene3D" id="2.60.120.460">
    <property type="entry name" value="YjbQ-like"/>
    <property type="match status" value="1"/>
</dbReference>
<name>F0SJ73_RUBBR</name>
<keyword evidence="2" id="KW-1185">Reference proteome</keyword>
<dbReference type="STRING" id="756272.Plabr_0994"/>
<dbReference type="InterPro" id="IPR035917">
    <property type="entry name" value="YjbQ-like_sf"/>
</dbReference>
<reference evidence="2" key="1">
    <citation type="submission" date="2011-02" db="EMBL/GenBank/DDBJ databases">
        <title>The complete genome of Planctomyces brasiliensis DSM 5305.</title>
        <authorList>
            <person name="Lucas S."/>
            <person name="Copeland A."/>
            <person name="Lapidus A."/>
            <person name="Bruce D."/>
            <person name="Goodwin L."/>
            <person name="Pitluck S."/>
            <person name="Kyrpides N."/>
            <person name="Mavromatis K."/>
            <person name="Pagani I."/>
            <person name="Ivanova N."/>
            <person name="Ovchinnikova G."/>
            <person name="Lu M."/>
            <person name="Detter J.C."/>
            <person name="Han C."/>
            <person name="Land M."/>
            <person name="Hauser L."/>
            <person name="Markowitz V."/>
            <person name="Cheng J.-F."/>
            <person name="Hugenholtz P."/>
            <person name="Woyke T."/>
            <person name="Wu D."/>
            <person name="Tindall B."/>
            <person name="Pomrenke H.G."/>
            <person name="Brambilla E."/>
            <person name="Klenk H.-P."/>
            <person name="Eisen J.A."/>
        </authorList>
    </citation>
    <scope>NUCLEOTIDE SEQUENCE [LARGE SCALE GENOMIC DNA]</scope>
    <source>
        <strain evidence="2">ATCC 49424 / DSM 5305 / JCM 21570 / NBRC 103401 / IFAM 1448</strain>
    </source>
</reference>
<dbReference type="KEGG" id="pbs:Plabr_0994"/>
<gene>
    <name evidence="1" type="ordered locus">Plabr_0994</name>
</gene>
<dbReference type="SUPFAM" id="SSF111038">
    <property type="entry name" value="YjbQ-like"/>
    <property type="match status" value="1"/>
</dbReference>
<dbReference type="RefSeq" id="WP_013627351.1">
    <property type="nucleotide sequence ID" value="NC_015174.1"/>
</dbReference>
<accession>F0SJ73</accession>
<sequence>MGINLAPHIYEQSTKADAVKSLTKELWMEIPDRRGIVSLHREVERLVAESGIQDGFVLVNPSHPLDAHFGLG</sequence>
<protein>
    <submittedName>
        <fullName evidence="1">Uncharacterized protein</fullName>
    </submittedName>
</protein>
<dbReference type="Proteomes" id="UP000006860">
    <property type="component" value="Chromosome"/>
</dbReference>
<dbReference type="HOGENOM" id="CLU_2719844_0_0_0"/>
<proteinExistence type="predicted"/>
<organism evidence="1 2">
    <name type="scientific">Rubinisphaera brasiliensis (strain ATCC 49424 / DSM 5305 / JCM 21570 / IAM 15109 / NBRC 103401 / IFAM 1448)</name>
    <name type="common">Planctomyces brasiliensis</name>
    <dbReference type="NCBI Taxonomy" id="756272"/>
    <lineage>
        <taxon>Bacteria</taxon>
        <taxon>Pseudomonadati</taxon>
        <taxon>Planctomycetota</taxon>
        <taxon>Planctomycetia</taxon>
        <taxon>Planctomycetales</taxon>
        <taxon>Planctomycetaceae</taxon>
        <taxon>Rubinisphaera</taxon>
    </lineage>
</organism>
<evidence type="ECO:0000313" key="1">
    <source>
        <dbReference type="EMBL" id="ADY58615.1"/>
    </source>
</evidence>
<dbReference type="EMBL" id="CP002546">
    <property type="protein sequence ID" value="ADY58615.1"/>
    <property type="molecule type" value="Genomic_DNA"/>
</dbReference>
<dbReference type="eggNOG" id="COG0432">
    <property type="taxonomic scope" value="Bacteria"/>
</dbReference>
<evidence type="ECO:0000313" key="2">
    <source>
        <dbReference type="Proteomes" id="UP000006860"/>
    </source>
</evidence>